<evidence type="ECO:0000256" key="2">
    <source>
        <dbReference type="SAM" id="SignalP"/>
    </source>
</evidence>
<sequence>MMSLQRKRMVGLSLAIGLAGASFMALAQGMMNQMHDKHGGMMKQGMGPCMMMGEMPMEGGMADAAMPEQHRARMQEMQELKGQMQALLAQDSPDPEQVGALHDRMAAAHRDMLVNCVRERGGSPVTAVEPAAETSEDDEHAGHH</sequence>
<evidence type="ECO:0000256" key="1">
    <source>
        <dbReference type="SAM" id="MobiDB-lite"/>
    </source>
</evidence>
<dbReference type="RefSeq" id="WP_080048658.1">
    <property type="nucleotide sequence ID" value="NZ_CP020100.1"/>
</dbReference>
<dbReference type="KEGG" id="ppha:BVH74_03085"/>
<dbReference type="Proteomes" id="UP000243488">
    <property type="component" value="Chromosome"/>
</dbReference>
<evidence type="ECO:0008006" key="5">
    <source>
        <dbReference type="Google" id="ProtNLM"/>
    </source>
</evidence>
<dbReference type="STRING" id="1931241.BVH74_03085"/>
<feature type="compositionally biased region" description="Acidic residues" evidence="1">
    <location>
        <begin position="134"/>
        <end position="144"/>
    </location>
</feature>
<keyword evidence="2" id="KW-0732">Signal</keyword>
<evidence type="ECO:0000313" key="4">
    <source>
        <dbReference type="Proteomes" id="UP000243488"/>
    </source>
</evidence>
<reference evidence="3 4" key="1">
    <citation type="submission" date="2017-03" db="EMBL/GenBank/DDBJ databases">
        <title>Complete genome sequence of the novel DNRA strain Pseudomonas sp. S-6-2 isolated from Chinese polluted river sediment. Journal of Biotechnology.</title>
        <authorList>
            <person name="Li J."/>
            <person name="Xiang F."/>
            <person name="Wang L."/>
            <person name="Xi L."/>
            <person name="Liu J."/>
        </authorList>
    </citation>
    <scope>NUCLEOTIDE SEQUENCE [LARGE SCALE GENOMIC DNA]</scope>
    <source>
        <strain evidence="3 4">S-6-2</strain>
    </source>
</reference>
<evidence type="ECO:0000313" key="3">
    <source>
        <dbReference type="EMBL" id="AQZ93800.1"/>
    </source>
</evidence>
<accession>A0A1V0B1P2</accession>
<name>A0A1V0B1P2_9GAMM</name>
<keyword evidence="4" id="KW-1185">Reference proteome</keyword>
<gene>
    <name evidence="3" type="ORF">BVH74_03085</name>
</gene>
<feature type="signal peptide" evidence="2">
    <location>
        <begin position="1"/>
        <end position="27"/>
    </location>
</feature>
<proteinExistence type="predicted"/>
<protein>
    <recommendedName>
        <fullName evidence="5">Zinc resistance-associated protein</fullName>
    </recommendedName>
</protein>
<dbReference type="Gene3D" id="1.20.120.1490">
    <property type="match status" value="1"/>
</dbReference>
<dbReference type="AlphaFoldDB" id="A0A1V0B1P2"/>
<organism evidence="3 4">
    <name type="scientific">Halopseudomonas phragmitis</name>
    <dbReference type="NCBI Taxonomy" id="1931241"/>
    <lineage>
        <taxon>Bacteria</taxon>
        <taxon>Pseudomonadati</taxon>
        <taxon>Pseudomonadota</taxon>
        <taxon>Gammaproteobacteria</taxon>
        <taxon>Pseudomonadales</taxon>
        <taxon>Pseudomonadaceae</taxon>
        <taxon>Halopseudomonas</taxon>
    </lineage>
</organism>
<feature type="region of interest" description="Disordered" evidence="1">
    <location>
        <begin position="121"/>
        <end position="144"/>
    </location>
</feature>
<feature type="chain" id="PRO_5012414469" description="Zinc resistance-associated protein" evidence="2">
    <location>
        <begin position="28"/>
        <end position="144"/>
    </location>
</feature>
<dbReference type="EMBL" id="CP020100">
    <property type="protein sequence ID" value="AQZ93800.1"/>
    <property type="molecule type" value="Genomic_DNA"/>
</dbReference>